<feature type="compositionally biased region" description="Basic and acidic residues" evidence="1">
    <location>
        <begin position="337"/>
        <end position="362"/>
    </location>
</feature>
<comment type="caution">
    <text evidence="3">The sequence shown here is derived from an EMBL/GenBank/DDBJ whole genome shotgun (WGS) entry which is preliminary data.</text>
</comment>
<evidence type="ECO:0000259" key="2">
    <source>
        <dbReference type="PROSITE" id="PS51411"/>
    </source>
</evidence>
<proteinExistence type="predicted"/>
<dbReference type="PROSITE" id="PS51411">
    <property type="entry name" value="PSP1_C"/>
    <property type="match status" value="1"/>
</dbReference>
<evidence type="ECO:0000313" key="3">
    <source>
        <dbReference type="EMBL" id="MCC2128335.1"/>
    </source>
</evidence>
<dbReference type="PANTHER" id="PTHR43830">
    <property type="entry name" value="PROTEIN PSP1"/>
    <property type="match status" value="1"/>
</dbReference>
<accession>A0AAE3ADC9</accession>
<reference evidence="3" key="1">
    <citation type="submission" date="2021-10" db="EMBL/GenBank/DDBJ databases">
        <title>Anaerobic single-cell dispensing facilitates the cultivation of human gut bacteria.</title>
        <authorList>
            <person name="Afrizal A."/>
        </authorList>
    </citation>
    <scope>NUCLEOTIDE SEQUENCE</scope>
    <source>
        <strain evidence="3">CLA-AA-H272</strain>
    </source>
</reference>
<feature type="domain" description="PSP1 C-terminal" evidence="2">
    <location>
        <begin position="61"/>
        <end position="146"/>
    </location>
</feature>
<evidence type="ECO:0000256" key="1">
    <source>
        <dbReference type="SAM" id="MobiDB-lite"/>
    </source>
</evidence>
<dbReference type="AlphaFoldDB" id="A0AAE3ADC9"/>
<dbReference type="NCBIfam" id="NF041131">
    <property type="entry name" value="RicT_YaaT_fam"/>
    <property type="match status" value="1"/>
</dbReference>
<organism evidence="3 4">
    <name type="scientific">Brotocaccenecus cirricatena</name>
    <dbReference type="NCBI Taxonomy" id="3064195"/>
    <lineage>
        <taxon>Bacteria</taxon>
        <taxon>Bacillati</taxon>
        <taxon>Bacillota</taxon>
        <taxon>Clostridia</taxon>
        <taxon>Eubacteriales</taxon>
        <taxon>Oscillospiraceae</taxon>
        <taxon>Brotocaccenecus</taxon>
    </lineage>
</organism>
<feature type="compositionally biased region" description="Basic residues" evidence="1">
    <location>
        <begin position="317"/>
        <end position="328"/>
    </location>
</feature>
<sequence>MTTVISVRFRSGCKTYFFDPGDVQVQTGDHVIVETAQGLEYAQCTMGNHPVDDCCVIQPLRPMVRVATENDRRTAAHNRAREKEAFDICQKKILQHKLEMKLVRVECSFEGNKILFFFTADGRVDFRELVKDLASVFRARIELRQIGVRDEAKMLGGLGICGRPFCCAQFLDDFVPVSIKMAKTQSLSLNPTKISGTCGRLMCCLKYEQDAYEDALKRMPKNDSFVQTPDGLGNVCEVNVLRETMKVRLDEKPDSPRCYHNCEVCVLRNGKGSRDGIQVPQERPERYVEERPEEEVPMPLVIADFDPDAPAREERPPRRRNDRRRKGGSRPQQIGEKAPEKTEKPRQTEKKRPEATKTEDKPRSRRRKSGDRPQEGGSRPQAAKNPPKPAAPKPPQKPAGEAQEGAQSRRRPRHRGGRRRSGGNSPASEG</sequence>
<dbReference type="PANTHER" id="PTHR43830:SF3">
    <property type="entry name" value="PROTEIN PSP1"/>
    <property type="match status" value="1"/>
</dbReference>
<dbReference type="RefSeq" id="WP_302927743.1">
    <property type="nucleotide sequence ID" value="NZ_JAJEPW010000003.1"/>
</dbReference>
<feature type="compositionally biased region" description="Pro residues" evidence="1">
    <location>
        <begin position="386"/>
        <end position="397"/>
    </location>
</feature>
<evidence type="ECO:0000313" key="4">
    <source>
        <dbReference type="Proteomes" id="UP001199319"/>
    </source>
</evidence>
<dbReference type="InterPro" id="IPR007557">
    <property type="entry name" value="PSP1_C"/>
</dbReference>
<feature type="region of interest" description="Disordered" evidence="1">
    <location>
        <begin position="273"/>
        <end position="430"/>
    </location>
</feature>
<protein>
    <recommendedName>
        <fullName evidence="2">PSP1 C-terminal domain-containing protein</fullName>
    </recommendedName>
</protein>
<dbReference type="Proteomes" id="UP001199319">
    <property type="component" value="Unassembled WGS sequence"/>
</dbReference>
<dbReference type="InterPro" id="IPR047767">
    <property type="entry name" value="PSP1-like"/>
</dbReference>
<dbReference type="EMBL" id="JAJEPW010000003">
    <property type="protein sequence ID" value="MCC2128335.1"/>
    <property type="molecule type" value="Genomic_DNA"/>
</dbReference>
<dbReference type="Pfam" id="PF04468">
    <property type="entry name" value="PSP1"/>
    <property type="match status" value="1"/>
</dbReference>
<name>A0AAE3ADC9_9FIRM</name>
<keyword evidence="4" id="KW-1185">Reference proteome</keyword>
<dbReference type="GO" id="GO:0005737">
    <property type="term" value="C:cytoplasm"/>
    <property type="evidence" value="ECO:0007669"/>
    <property type="project" value="TreeGrafter"/>
</dbReference>
<feature type="compositionally biased region" description="Basic residues" evidence="1">
    <location>
        <begin position="408"/>
        <end position="421"/>
    </location>
</feature>
<gene>
    <name evidence="3" type="ORF">LKD37_02180</name>
</gene>